<sequence length="4132" mass="435358">MLRTELIRPLPELLRSHASRLEDKIAFRDSRLSVSYADLELRTRRLAGHLADLRLQPGDRAAILLGNRVEVVESYLAILRAGAIGVPLNPRVTETELSYLLEDSGARVVITDEAHVEQVRAAGGEVRRIVVVGDGPVPSGTVSYAHLAATDPATPARDDLPLDAPAWMLYTSGTTGRPKGVLSSQRNCLWSVAACYVPIPGLSEEDRVLWPLPLFHSLSHIACVLGVTAVGATARVLDGFSADEVLNALREDSTTFLAGVPTMYHHLVRAAGEQRLSLPDLRMCLVGGAITTAALRRSFEQAFGAPLLDAYGSTETCGSITINWPTGARVEGSCGLPVPGLGVRLVDPETLVDVATGEEGEVWVQGPSVMAGYHDQPEATAAVFHDGWYRTGDLARRDESGYFTISGRIKELIIRGGENIHPGDVEAVLRSVPGVADAAVVGKPHEVLGEVPVAFLVPGPEGLDPEHVLAVCRQELSYIKVPEELYEIDRVPRTASGKITRHVLLDRPARLRAAGGARHELLFQLDWLPLPTVPASRSAARHWAVVGPDVFGVADSLDSQGRSVDRYSDADELVESVDSAEAAPEVTVLQVAGTTAGGAASPAEEARDRVRVVTEQAESWLGDERFAEGTLVVVTRAAVAAGPDDEVSDLVAAPVWGAVRALRAAHPGRVVLVDLDDGGSAAALAEAVSSAEPELLLRSGVALRPRANRVAATGGSRRPFQLTSRDTALVAGADGVVAATVARHLAAVHDVRRFLLVSRGGDADLAARELRAELTAAGASVALVACDVADRDALAGLLAGHRPAAVVFAAGAGREALSTMDGALNLHELTLDAGLKAFVLLSSAAGTLGGAGSADDAAAGVFLDAVARHRAARGLPALSVVFGPGEHEDWSVPAGVGRLTGREHAAMFDAAHLADRTSVLALRPDSTAVGSGSLPPALRDLIDVPVQADAPDDGTVSELRERLAPLSRDEQDRTLVELVRGEVARLYAMPDGATVPSDRAFRDLGLDSATAVQLRNRLTATTGLDLPLTLAFDHPTPARVGRHLRSLLFGGERAKAGADARVVSHSGEPIAIVAMGCRLPGGVSSPEELWDLVAGEGDAVGDFPGDRGWNLEELFDPDPGRAGKSYVRHGGFLDDVAGFDPEFFGISPREAEAMDPQQRLLLEVSWEVLERAAIAPDSLRGADVGVFSGVMYHDYASDLGPVPEGLEGYLGTGNSGSVASGRVSYTLGLQGPAVTVDTACSSSLVALHVAAQALRDGECELALAGGVAVMAKPTSFVEFSRQRALAPDGRCKAFAEAADGTAWAEGVGVLVLERLSQARRNGHQVLAVVRGSAVNQDGASNGLTAPSGPAQERVIRRALASAGLSAAEVDAVEAHGTGTRLGDPIEAQALLATYGQGRPAGHPLWLGSLKSNIGHAQAAAGVAGVIKVVQAMRHGVLPRTLHVDEPSSRIDWSAGAVELLREARPWPELDRPRRAAVSSFGVSGTNAHVILEHADEPDAAPEEAGSTAPVPWVLSARTAEGLRAQAGRWASFLADRPGHRPADVGFSSVTTRAALEHRAAVVATDPADAVAALNAFAAGERPQEVVADSAGVEGKLAMVFPGQGAQWAGMGAALLDSSPVFAARIAECEQALQPHVDWSLRDVLRQREGAPSLERVDVVQPVSFAVMVSLAELWRSYGIAPDAVVGHSQGEIAAACVAGALSIEDAAKVVALRSQAIRRGLAGRGGMMSVSLPLDRATDRLRPGLEVAAVNGPTSVVVAGEPGALEELLAECEAEDVRARRVPVDYASHTSHVERIREELLEVLADVRPRTADVPFFSTVDGRWLDTAALDGEYWYRNLRRTVGFAAAVDTLAEQGYRAFVEASSHPVLTTSVQEGLDQRQQPVTAVVTGSLRRDDGGLDRFLASLTRLWAAGVPIDWSAVFEGTGGRRVELPTQAFQHRRYWLEASERTGDVSTAGLEEADHPLVGAVVSLPESGGVLCTGRLSMRTHPWLADHAVSGTPIVPGAALVELAVRAGDQVGFGVVEELVIEQPLLLPATGGVRLQVSVSGVDDGGRRQVAIHSRADDGPSDAWSRHATGFLAATGEAPQESSEQWPPRDADPVDVTGFYENQAAAGYGYGPAFQGVRAAWARDEEFFAEVSLADAHVAEAQRFGLHPALLDAALHSVKLRHDAEGELRLPFAFRGVRLHASGASQLRVRAVASGPDEITVGLADPLGHPVASIESLVLRPAPDDELATGRSAQRAPMYRTAWTPVPQADGDAATASAVLGTGWGPAELPEHESVDALVRALDSGLPVPEVVLARVEPEADDTDPARVRAVAAEVLERVQRWLAEPVLEPSHLVVLTRGAVPVHHADEVRDLAAAAVWGLVRSAQSENPGRITIVDADRLDGRLPPLPADEPQLALRDGTFHAPRLATHSGELEVPGRSWRLEVTDGGDSPADLALVALPEDPAPLAPGEVRLAVRAAGVNFKDVLITLDMLGVRHGLGGEAAGVVLEVGDGVTDLAPGDRVMGVVGDYGAFATEAVTDRRLLARIPRGWSFEQAASVPVVFLTAYYGLRDLAGLSAGQSVLVHAAAGGVGMAATQLARHWGAEVFGTAGPGKWDALRSLGLTDDHIASSRTAEFGELFRERTGGRGVDVVLNSLTGELAETSLALLPRGGHFLELGKTETRDAGQVAEAHPGVRYQAYALYEAGPERTGQMLADLVELFESGAITPSPLSVWDVRRAPEAFRHISQARHVGKVVLSVPRAPEPGGTVLITGGTGTLGAETARHLVAEHGVRNLVLCGRQGMAAPGAPELAEELTRLGARVSIESCDVADRESLARLLAAVPPEHPLTGVVHTAGALDDGVISALDEGRIATVFRPKVDAALHLHELTADLDLAWFVLFSSASGVFGNPGQGNYAAANAFMDGLAQRRRAAGLPAVSLAWGWWAQTSALTAALDDTAAARHRRNGLQPMPTETGMDLLDSGLDAGHAALVPVSLDLPALRARASSEPVPPLLRGLVRPGRRVASRAATASDLAGRLANAPAAEQTRMLLELVCKEAAAVLGHATSDAIDPNRPFKEAGFDSLTAVEVRNRLNDATKLRLSTTVVFDYPTPAVLAEHIRVQVVGEDAESEKAPVATAATGGGLSEDPIAIVSIGCRFPGAAEGPEEFWRVLRDEVDVMTDLPDDRGWNHHAFDPDPDAPGSFYTRRGAFLDAAAFDAEFFGISPREAVAMDPQQRLLLEVAWETVERAGIDPTALRGAGVGVFTGVINHDYTKLFVHPPAELEGHLMTGTAGSVASGRIAYTLGLRGPALTVDTACSSSLVALHLAMHSLRRGECELAIAGGATLMATLDNYVEFSRHRGLAPDGRCKAFAAAADGTAWSEGAGLLLLERLSDARRNGHEVLAVLRGSAVNHDGASNGLTAPNGPAQQDVIRQALADAGLSTSDVDVVEAHGTGTRLGDPIEADALLATYGRDREADRPLWLGSVKSNIGHSQAAAGVAGVIKVVQAMRHGLLPRTLHVDEPSEHVDWSSGAMSLLTEPRPWEAGDRPRRAGVSSFGISGTNAHVVLEEAPADARVRGGERTDGSTPVPVPLSARSAGGLRGQAEKLAQHMADVPEADLADVAFSQAISRAGLERRAVVLASDRGELLEGLAALRDGEPGGDLVRGVAGGGGLALLFTGQGSQRIGMGEELHARFPVYAKAFDEICAALDPHLERPLREVVAGEPDPGLLDLTAYTQPALFAVETALYRLVESWGVRPDFVAGHSLGEIVAAHVSGVLSLEDAARLVAGRGRLIQALPAGGAMTAVQAGEEDVAELLAGRERQVDVAAVNSPTSVVVSGDEDAVAAVAEECASRGWKTRRLRVAHAFHSPRMDAMLDDFGAVAASLTYHRPRIAVLSNVSGKVLSAEELASPEYWVQHVRRPVRFNDAVRTLWNQGVRTFVELGPDAALTPMAAESLAELGQDAECVATMRRDRPAVPTVLTALSTMYARGASVDWPEVFAGTGARRVDLPTYAFQHRRYWPEVSGTGEPEVRERTAVAVVEGAQDDEPSFRERWHALAGPERFAALLELVRAEAATTLGNLESGLATDDAFFEVGFTSLNAVELRNRLSGHTGLRLPTTLLFEYPTPQMLAEHLHERMAADQEA</sequence>
<dbReference type="SMART" id="SM00823">
    <property type="entry name" value="PKS_PP"/>
    <property type="match status" value="3"/>
</dbReference>
<dbReference type="InterPro" id="IPR014043">
    <property type="entry name" value="Acyl_transferase_dom"/>
</dbReference>
<evidence type="ECO:0000256" key="6">
    <source>
        <dbReference type="ARBA" id="ARBA00023315"/>
    </source>
</evidence>
<dbReference type="PROSITE" id="PS50075">
    <property type="entry name" value="CARRIER"/>
    <property type="match status" value="3"/>
</dbReference>
<dbReference type="SMART" id="SM01294">
    <property type="entry name" value="PKS_PP_betabranch"/>
    <property type="match status" value="1"/>
</dbReference>
<dbReference type="InterPro" id="IPR014031">
    <property type="entry name" value="Ketoacyl_synth_C"/>
</dbReference>
<keyword evidence="1" id="KW-0596">Phosphopantetheine</keyword>
<dbReference type="RefSeq" id="WP_009946373.1">
    <property type="nucleotide sequence ID" value="NZ_BAAAGS010000031.1"/>
</dbReference>
<dbReference type="InterPro" id="IPR016039">
    <property type="entry name" value="Thiolase-like"/>
</dbReference>
<dbReference type="Pfam" id="PF00698">
    <property type="entry name" value="Acyl_transf_1"/>
    <property type="match status" value="2"/>
</dbReference>
<dbReference type="SMART" id="SM00822">
    <property type="entry name" value="PKS_KR"/>
    <property type="match status" value="2"/>
</dbReference>
<dbReference type="InterPro" id="IPR045851">
    <property type="entry name" value="AMP-bd_C_sf"/>
</dbReference>
<keyword evidence="13" id="KW-1185">Reference proteome</keyword>
<dbReference type="Pfam" id="PF14765">
    <property type="entry name" value="PS-DH"/>
    <property type="match status" value="1"/>
</dbReference>
<dbReference type="PROSITE" id="PS00455">
    <property type="entry name" value="AMP_BINDING"/>
    <property type="match status" value="1"/>
</dbReference>
<dbReference type="InterPro" id="IPR049552">
    <property type="entry name" value="PKS_DH_N"/>
</dbReference>
<dbReference type="InterPro" id="IPR006162">
    <property type="entry name" value="Ppantetheine_attach_site"/>
</dbReference>
<dbReference type="SMART" id="SM00829">
    <property type="entry name" value="PKS_ER"/>
    <property type="match status" value="1"/>
</dbReference>
<dbReference type="Gene3D" id="3.40.366.10">
    <property type="entry name" value="Malonyl-Coenzyme A Acyl Carrier Protein, domain 2"/>
    <property type="match status" value="2"/>
</dbReference>
<evidence type="ECO:0000256" key="3">
    <source>
        <dbReference type="ARBA" id="ARBA00022679"/>
    </source>
</evidence>
<dbReference type="Pfam" id="PF21089">
    <property type="entry name" value="PKS_DH_N"/>
    <property type="match status" value="1"/>
</dbReference>
<evidence type="ECO:0000256" key="8">
    <source>
        <dbReference type="SAM" id="MobiDB-lite"/>
    </source>
</evidence>
<dbReference type="InterPro" id="IPR055123">
    <property type="entry name" value="SpnB-like_Rossmann"/>
</dbReference>
<feature type="domain" description="Ketosynthase family 3 (KS3)" evidence="10">
    <location>
        <begin position="3132"/>
        <end position="3556"/>
    </location>
</feature>
<keyword evidence="2" id="KW-0597">Phosphoprotein</keyword>
<dbReference type="InterPro" id="IPR014030">
    <property type="entry name" value="Ketoacyl_synth_N"/>
</dbReference>
<dbReference type="InterPro" id="IPR020841">
    <property type="entry name" value="PKS_Beta-ketoAc_synthase_dom"/>
</dbReference>
<keyword evidence="6" id="KW-0012">Acyltransferase</keyword>
<dbReference type="SUPFAM" id="SSF51735">
    <property type="entry name" value="NAD(P)-binding Rossmann-fold domains"/>
    <property type="match status" value="5"/>
</dbReference>
<evidence type="ECO:0000313" key="13">
    <source>
        <dbReference type="Proteomes" id="UP001500729"/>
    </source>
</evidence>
<comment type="caution">
    <text evidence="12">The sequence shown here is derived from an EMBL/GenBank/DDBJ whole genome shotgun (WGS) entry which is preliminary data.</text>
</comment>
<dbReference type="InterPro" id="IPR049900">
    <property type="entry name" value="PKS_mFAS_DH"/>
</dbReference>
<dbReference type="InterPro" id="IPR002364">
    <property type="entry name" value="Quin_OxRdtase/zeta-crystal_CS"/>
</dbReference>
<dbReference type="Gene3D" id="3.30.70.3290">
    <property type="match status" value="2"/>
</dbReference>
<dbReference type="Gene3D" id="1.10.1200.10">
    <property type="entry name" value="ACP-like"/>
    <property type="match status" value="3"/>
</dbReference>
<dbReference type="SMART" id="SM00827">
    <property type="entry name" value="PKS_AT"/>
    <property type="match status" value="2"/>
</dbReference>
<dbReference type="Gene3D" id="3.40.50.12780">
    <property type="entry name" value="N-terminal domain of ligase-like"/>
    <property type="match status" value="1"/>
</dbReference>
<organism evidence="12 13">
    <name type="scientific">Saccharopolyspora erythraea</name>
    <name type="common">Streptomyces erythraeus</name>
    <dbReference type="NCBI Taxonomy" id="1836"/>
    <lineage>
        <taxon>Bacteria</taxon>
        <taxon>Bacillati</taxon>
        <taxon>Actinomycetota</taxon>
        <taxon>Actinomycetes</taxon>
        <taxon>Pseudonocardiales</taxon>
        <taxon>Pseudonocardiaceae</taxon>
        <taxon>Saccharopolyspora</taxon>
    </lineage>
</organism>
<dbReference type="InterPro" id="IPR049551">
    <property type="entry name" value="PKS_DH_C"/>
</dbReference>
<dbReference type="InterPro" id="IPR050091">
    <property type="entry name" value="PKS_NRPS_Biosynth_Enz"/>
</dbReference>
<dbReference type="InterPro" id="IPR020806">
    <property type="entry name" value="PKS_PP-bd"/>
</dbReference>
<dbReference type="InterPro" id="IPR000873">
    <property type="entry name" value="AMP-dep_synth/lig_dom"/>
</dbReference>
<dbReference type="Pfam" id="PF08659">
    <property type="entry name" value="KR"/>
    <property type="match status" value="2"/>
</dbReference>
<keyword evidence="5" id="KW-0511">Multifunctional enzyme</keyword>
<dbReference type="Pfam" id="PF22953">
    <property type="entry name" value="SpnB_Rossmann"/>
    <property type="match status" value="2"/>
</dbReference>
<dbReference type="PROSITE" id="PS52019">
    <property type="entry name" value="PKS_MFAS_DH"/>
    <property type="match status" value="1"/>
</dbReference>
<dbReference type="SUPFAM" id="SSF55048">
    <property type="entry name" value="Probable ACP-binding domain of malonyl-CoA ACP transacylase"/>
    <property type="match status" value="2"/>
</dbReference>
<feature type="domain" description="Carrier" evidence="9">
    <location>
        <begin position="4052"/>
        <end position="4126"/>
    </location>
</feature>
<feature type="domain" description="Ketosynthase family 3 (KS3)" evidence="10">
    <location>
        <begin position="1067"/>
        <end position="1493"/>
    </location>
</feature>
<feature type="domain" description="PKS/mFAS DH" evidence="11">
    <location>
        <begin position="1963"/>
        <end position="2236"/>
    </location>
</feature>
<dbReference type="PROSITE" id="PS52004">
    <property type="entry name" value="KS3_2"/>
    <property type="match status" value="2"/>
</dbReference>
<evidence type="ECO:0000256" key="5">
    <source>
        <dbReference type="ARBA" id="ARBA00023268"/>
    </source>
</evidence>
<dbReference type="InterPro" id="IPR020845">
    <property type="entry name" value="AMP-binding_CS"/>
</dbReference>
<dbReference type="Gene3D" id="3.90.180.10">
    <property type="entry name" value="Medium-chain alcohol dehydrogenases, catalytic domain"/>
    <property type="match status" value="1"/>
</dbReference>
<dbReference type="Gene3D" id="3.40.50.720">
    <property type="entry name" value="NAD(P)-binding Rossmann-like Domain"/>
    <property type="match status" value="2"/>
</dbReference>
<feature type="region of interest" description="Disordered" evidence="8">
    <location>
        <begin position="3561"/>
        <end position="3583"/>
    </location>
</feature>
<dbReference type="Pfam" id="PF13602">
    <property type="entry name" value="ADH_zinc_N_2"/>
    <property type="match status" value="1"/>
</dbReference>
<feature type="domain" description="Carrier" evidence="9">
    <location>
        <begin position="3034"/>
        <end position="3109"/>
    </location>
</feature>
<reference evidence="13" key="1">
    <citation type="journal article" date="2019" name="Int. J. Syst. Evol. Microbiol.">
        <title>The Global Catalogue of Microorganisms (GCM) 10K type strain sequencing project: providing services to taxonomists for standard genome sequencing and annotation.</title>
        <authorList>
            <consortium name="The Broad Institute Genomics Platform"/>
            <consortium name="The Broad Institute Genome Sequencing Center for Infectious Disease"/>
            <person name="Wu L."/>
            <person name="Ma J."/>
        </authorList>
    </citation>
    <scope>NUCLEOTIDE SEQUENCE [LARGE SCALE GENOMIC DNA]</scope>
    <source>
        <strain evidence="13">JCM 10303</strain>
    </source>
</reference>
<feature type="active site" description="Proton donor; for dehydratase activity" evidence="7">
    <location>
        <position position="2160"/>
    </location>
</feature>
<dbReference type="SUPFAM" id="SSF52151">
    <property type="entry name" value="FabD/lysophospholipase-like"/>
    <property type="match status" value="2"/>
</dbReference>
<dbReference type="PROSITE" id="PS00606">
    <property type="entry name" value="KS3_1"/>
    <property type="match status" value="2"/>
</dbReference>
<dbReference type="SUPFAM" id="SSF53901">
    <property type="entry name" value="Thiolase-like"/>
    <property type="match status" value="2"/>
</dbReference>
<dbReference type="Pfam" id="PF08240">
    <property type="entry name" value="ADH_N"/>
    <property type="match status" value="1"/>
</dbReference>
<dbReference type="PANTHER" id="PTHR43775">
    <property type="entry name" value="FATTY ACID SYNTHASE"/>
    <property type="match status" value="1"/>
</dbReference>
<evidence type="ECO:0000256" key="4">
    <source>
        <dbReference type="ARBA" id="ARBA00022737"/>
    </source>
</evidence>
<evidence type="ECO:0000259" key="10">
    <source>
        <dbReference type="PROSITE" id="PS52004"/>
    </source>
</evidence>
<dbReference type="InterPro" id="IPR016035">
    <property type="entry name" value="Acyl_Trfase/lysoPLipase"/>
</dbReference>
<dbReference type="PANTHER" id="PTHR43775:SF51">
    <property type="entry name" value="INACTIVE PHENOLPHTHIOCEROL SYNTHESIS POLYKETIDE SYNTHASE TYPE I PKS1-RELATED"/>
    <property type="match status" value="1"/>
</dbReference>
<dbReference type="InterPro" id="IPR020807">
    <property type="entry name" value="PKS_DH"/>
</dbReference>
<dbReference type="InterPro" id="IPR036736">
    <property type="entry name" value="ACP-like_sf"/>
</dbReference>
<dbReference type="InterPro" id="IPR001227">
    <property type="entry name" value="Ac_transferase_dom_sf"/>
</dbReference>
<dbReference type="Pfam" id="PF00109">
    <property type="entry name" value="ketoacyl-synt"/>
    <property type="match status" value="2"/>
</dbReference>
<dbReference type="Pfam" id="PF00501">
    <property type="entry name" value="AMP-binding"/>
    <property type="match status" value="1"/>
</dbReference>
<dbReference type="Pfam" id="PF02801">
    <property type="entry name" value="Ketoacyl-synt_C"/>
    <property type="match status" value="2"/>
</dbReference>
<accession>A0ABP3NED1</accession>
<dbReference type="InterPro" id="IPR020843">
    <property type="entry name" value="ER"/>
</dbReference>
<dbReference type="SUPFAM" id="SSF56801">
    <property type="entry name" value="Acetyl-CoA synthetase-like"/>
    <property type="match status" value="1"/>
</dbReference>
<dbReference type="InterPro" id="IPR016036">
    <property type="entry name" value="Malonyl_transacylase_ACP-bd"/>
</dbReference>
<keyword evidence="3" id="KW-0808">Transferase</keyword>
<dbReference type="EMBL" id="BAAAGS010000031">
    <property type="protein sequence ID" value="GAA0540263.1"/>
    <property type="molecule type" value="Genomic_DNA"/>
</dbReference>
<evidence type="ECO:0000256" key="7">
    <source>
        <dbReference type="PROSITE-ProRule" id="PRU01363"/>
    </source>
</evidence>
<dbReference type="SMART" id="SM00825">
    <property type="entry name" value="PKS_KS"/>
    <property type="match status" value="2"/>
</dbReference>
<dbReference type="CDD" id="cd00833">
    <property type="entry name" value="PKS"/>
    <property type="match status" value="2"/>
</dbReference>
<dbReference type="InterPro" id="IPR036291">
    <property type="entry name" value="NAD(P)-bd_dom_sf"/>
</dbReference>
<dbReference type="InterPro" id="IPR032821">
    <property type="entry name" value="PKS_assoc"/>
</dbReference>
<dbReference type="Pfam" id="PF16197">
    <property type="entry name" value="KAsynt_C_assoc"/>
    <property type="match status" value="2"/>
</dbReference>
<dbReference type="PROSITE" id="PS01162">
    <property type="entry name" value="QOR_ZETA_CRYSTAL"/>
    <property type="match status" value="1"/>
</dbReference>
<dbReference type="InterPro" id="IPR042104">
    <property type="entry name" value="PKS_dehydratase_sf"/>
</dbReference>
<dbReference type="CDD" id="cd08956">
    <property type="entry name" value="KR_3_FAS_SDR_x"/>
    <property type="match status" value="2"/>
</dbReference>
<dbReference type="InterPro" id="IPR025110">
    <property type="entry name" value="AMP-bd_C"/>
</dbReference>
<dbReference type="InterPro" id="IPR013154">
    <property type="entry name" value="ADH-like_N"/>
</dbReference>
<feature type="compositionally biased region" description="Basic and acidic residues" evidence="8">
    <location>
        <begin position="3561"/>
        <end position="3570"/>
    </location>
</feature>
<dbReference type="InterPro" id="IPR011032">
    <property type="entry name" value="GroES-like_sf"/>
</dbReference>
<dbReference type="SUPFAM" id="SSF50129">
    <property type="entry name" value="GroES-like"/>
    <property type="match status" value="1"/>
</dbReference>
<dbReference type="Gene3D" id="3.40.47.10">
    <property type="match status" value="2"/>
</dbReference>
<feature type="domain" description="Carrier" evidence="9">
    <location>
        <begin position="970"/>
        <end position="1048"/>
    </location>
</feature>
<dbReference type="Pfam" id="PF00550">
    <property type="entry name" value="PP-binding"/>
    <property type="match status" value="3"/>
</dbReference>
<feature type="active site" description="Proton acceptor; for dehydratase activity" evidence="7">
    <location>
        <position position="1995"/>
    </location>
</feature>
<proteinExistence type="predicted"/>
<dbReference type="Gene3D" id="3.30.300.30">
    <property type="match status" value="1"/>
</dbReference>
<dbReference type="InterPro" id="IPR013968">
    <property type="entry name" value="PKS_KR"/>
</dbReference>
<dbReference type="InterPro" id="IPR042099">
    <property type="entry name" value="ANL_N_sf"/>
</dbReference>
<dbReference type="InterPro" id="IPR009081">
    <property type="entry name" value="PP-bd_ACP"/>
</dbReference>
<gene>
    <name evidence="12" type="ORF">GCM10009533_44190</name>
</gene>
<feature type="region of interest" description="C-terminal hotdog fold" evidence="7">
    <location>
        <begin position="2099"/>
        <end position="2236"/>
    </location>
</feature>
<dbReference type="PROSITE" id="PS00012">
    <property type="entry name" value="PHOSPHOPANTETHEINE"/>
    <property type="match status" value="1"/>
</dbReference>
<dbReference type="CDD" id="cd05195">
    <property type="entry name" value="enoyl_red"/>
    <property type="match status" value="1"/>
</dbReference>
<dbReference type="Pfam" id="PF13193">
    <property type="entry name" value="AMP-binding_C"/>
    <property type="match status" value="1"/>
</dbReference>
<dbReference type="Gene3D" id="3.40.50.11460">
    <property type="match status" value="1"/>
</dbReference>
<dbReference type="SMART" id="SM00826">
    <property type="entry name" value="PKS_DH"/>
    <property type="match status" value="1"/>
</dbReference>
<evidence type="ECO:0000256" key="1">
    <source>
        <dbReference type="ARBA" id="ARBA00022450"/>
    </source>
</evidence>
<name>A0ABP3NED1_SACER</name>
<keyword evidence="4" id="KW-0677">Repeat</keyword>
<dbReference type="InterPro" id="IPR057326">
    <property type="entry name" value="KR_dom"/>
</dbReference>
<protein>
    <submittedName>
        <fullName evidence="12">Uncharacterized protein</fullName>
    </submittedName>
</protein>
<evidence type="ECO:0000256" key="2">
    <source>
        <dbReference type="ARBA" id="ARBA00022553"/>
    </source>
</evidence>
<dbReference type="Proteomes" id="UP001500729">
    <property type="component" value="Unassembled WGS sequence"/>
</dbReference>
<evidence type="ECO:0000259" key="9">
    <source>
        <dbReference type="PROSITE" id="PS50075"/>
    </source>
</evidence>
<dbReference type="SUPFAM" id="SSF47336">
    <property type="entry name" value="ACP-like"/>
    <property type="match status" value="3"/>
</dbReference>
<evidence type="ECO:0000313" key="12">
    <source>
        <dbReference type="EMBL" id="GAA0540263.1"/>
    </source>
</evidence>
<evidence type="ECO:0000259" key="11">
    <source>
        <dbReference type="PROSITE" id="PS52019"/>
    </source>
</evidence>
<dbReference type="Gene3D" id="3.10.129.110">
    <property type="entry name" value="Polyketide synthase dehydratase"/>
    <property type="match status" value="1"/>
</dbReference>
<feature type="region of interest" description="N-terminal hotdog fold" evidence="7">
    <location>
        <begin position="1963"/>
        <end position="2087"/>
    </location>
</feature>
<dbReference type="InterPro" id="IPR018201">
    <property type="entry name" value="Ketoacyl_synth_AS"/>
</dbReference>